<evidence type="ECO:0000313" key="2">
    <source>
        <dbReference type="EMBL" id="MDO7252531.1"/>
    </source>
</evidence>
<reference evidence="2 4" key="3">
    <citation type="journal article" date="2024" name="Syst. Appl. Microbiol.">
        <title>Helicobacter cappadocius sp. nov., from lizards: The first psychrotrophic Helicobacter species.</title>
        <authorList>
            <person name="Aydin F."/>
            <person name="Tarhane S."/>
            <person name="Karakaya E."/>
            <person name="Abay S."/>
            <person name="Kayman T."/>
            <person name="Guran O."/>
            <person name="Bozkurt E."/>
            <person name="Uzum N."/>
            <person name="Avci A."/>
            <person name="Olgun K."/>
            <person name="Jablonski D."/>
            <person name="Guran C."/>
            <person name="Burcin Saticioglu I."/>
        </authorList>
    </citation>
    <scope>NUCLEOTIDE SEQUENCE [LARGE SCALE GENOMIC DNA]</scope>
    <source>
        <strain evidence="2">Faydin-H75</strain>
        <strain evidence="4">faydin-H76</strain>
    </source>
</reference>
<evidence type="ECO:0000313" key="4">
    <source>
        <dbReference type="Proteomes" id="UP001177258"/>
    </source>
</evidence>
<feature type="signal peptide" evidence="1">
    <location>
        <begin position="1"/>
        <end position="20"/>
    </location>
</feature>
<dbReference type="RefSeq" id="WP_305516371.1">
    <property type="nucleotide sequence ID" value="NZ_JAUPEV010000001.1"/>
</dbReference>
<dbReference type="EMBL" id="JAUPEV010000001">
    <property type="protein sequence ID" value="MDO7252531.1"/>
    <property type="molecule type" value="Genomic_DNA"/>
</dbReference>
<gene>
    <name evidence="2" type="ORF">Q5I04_01170</name>
    <name evidence="3" type="ORF">Q5I06_01170</name>
</gene>
<dbReference type="EMBL" id="JAUYZK010000001">
    <property type="protein sequence ID" value="MDP2538398.1"/>
    <property type="molecule type" value="Genomic_DNA"/>
</dbReference>
<evidence type="ECO:0000256" key="1">
    <source>
        <dbReference type="SAM" id="SignalP"/>
    </source>
</evidence>
<evidence type="ECO:0000313" key="3">
    <source>
        <dbReference type="EMBL" id="MDP2538398.1"/>
    </source>
</evidence>
<comment type="caution">
    <text evidence="3">The sequence shown here is derived from an EMBL/GenBank/DDBJ whole genome shotgun (WGS) entry which is preliminary data.</text>
</comment>
<protein>
    <submittedName>
        <fullName evidence="3">Outer membrane family protein</fullName>
    </submittedName>
</protein>
<dbReference type="AlphaFoldDB" id="A0AA90PXJ5"/>
<keyword evidence="5" id="KW-1185">Reference proteome</keyword>
<dbReference type="Proteomes" id="UP001177258">
    <property type="component" value="Unassembled WGS sequence"/>
</dbReference>
<sequence>MLHKKLSLIILLGYATLLNAQQNIGDYGKNQFFLGAEANLLSRTAFTHPATINSTDKIKGLQNANDGIYPQDSFAYTSLKFYGDYDYNISDEKKLKVSLGYFGGVAYTYNGAYPVPDDTRKNNPEAIEFHRFLFYRAFIGYDDPNNFLRIGRFIVEDDDWIKSTAQGGEYIYSGDNFLLKALAVSDLTTAFGAWVWDFQNKSIPNGLYHLSLEYHTQNKKIKIRPYIYSVPDYYTIPGFSFKASVGDKNTFLWYTYITASYERFHHKAYSPGTKLLFPFLSPGKDAGNIYILQSFSFLKDYQVQLSYFKNFGNFNAMLGTYGNPGMVGIYDNSYYANLWMSDFLAKDSQSFLVNATTTTLKNTVLGLFYRGTWSYRSTENTAGILASYNWTPNVTLKGVLAYYLDETFAGYNSKFWIPTKDVPAYARGPITKTDTPKNLGDRSYFMFNLIVRL</sequence>
<evidence type="ECO:0000313" key="5">
    <source>
        <dbReference type="Proteomes" id="UP001240777"/>
    </source>
</evidence>
<reference evidence="2" key="2">
    <citation type="submission" date="2023-07" db="EMBL/GenBank/DDBJ databases">
        <authorList>
            <person name="Aydin F."/>
            <person name="Tarhane S."/>
            <person name="Saticioglu I.B."/>
            <person name="Karakaya E."/>
            <person name="Abay S."/>
            <person name="Guran O."/>
            <person name="Bozkurt E."/>
            <person name="Uzum N."/>
            <person name="Olgun K."/>
            <person name="Jablonski D."/>
        </authorList>
    </citation>
    <scope>NUCLEOTIDE SEQUENCE</scope>
    <source>
        <strain evidence="2">Faydin-H75</strain>
    </source>
</reference>
<dbReference type="Proteomes" id="UP001240777">
    <property type="component" value="Unassembled WGS sequence"/>
</dbReference>
<name>A0AA90PXJ5_9HELI</name>
<keyword evidence="1" id="KW-0732">Signal</keyword>
<organism evidence="3 4">
    <name type="scientific">Helicobacter cappadocius</name>
    <dbReference type="NCBI Taxonomy" id="3063998"/>
    <lineage>
        <taxon>Bacteria</taxon>
        <taxon>Pseudomonadati</taxon>
        <taxon>Campylobacterota</taxon>
        <taxon>Epsilonproteobacteria</taxon>
        <taxon>Campylobacterales</taxon>
        <taxon>Helicobacteraceae</taxon>
        <taxon>Helicobacter</taxon>
    </lineage>
</organism>
<reference evidence="3 5" key="1">
    <citation type="submission" date="2023-07" db="EMBL/GenBank/DDBJ databases">
        <title>Unpublished Manusciprt.</title>
        <authorList>
            <person name="Aydin F."/>
            <person name="Tarhane S."/>
            <person name="Saticioglu I.B."/>
            <person name="Karakaya E."/>
            <person name="Abay S."/>
            <person name="Guran O."/>
            <person name="Bozkurt E."/>
            <person name="Uzum N."/>
            <person name="Olgun K."/>
            <person name="Jablonski D."/>
        </authorList>
    </citation>
    <scope>NUCLEOTIDE SEQUENCE</scope>
    <source>
        <strain evidence="5">faydin-H75</strain>
        <strain evidence="3">Faydin-H76</strain>
    </source>
</reference>
<proteinExistence type="predicted"/>
<feature type="chain" id="PRO_5041704857" evidence="1">
    <location>
        <begin position="21"/>
        <end position="453"/>
    </location>
</feature>
<dbReference type="Pfam" id="PF02521">
    <property type="entry name" value="HP_OMP_2"/>
    <property type="match status" value="1"/>
</dbReference>
<dbReference type="InterPro" id="IPR003678">
    <property type="entry name" value="Put_OMP"/>
</dbReference>
<accession>A0AA90PXJ5</accession>